<accession>A0AAD3TJS7</accession>
<gene>
    <name evidence="1" type="ORF">Nepgr_032267</name>
</gene>
<name>A0AAD3TJS7_NEPGR</name>
<comment type="caution">
    <text evidence="1">The sequence shown here is derived from an EMBL/GenBank/DDBJ whole genome shotgun (WGS) entry which is preliminary data.</text>
</comment>
<evidence type="ECO:0000313" key="1">
    <source>
        <dbReference type="EMBL" id="GMH30424.1"/>
    </source>
</evidence>
<dbReference type="AlphaFoldDB" id="A0AAD3TJS7"/>
<evidence type="ECO:0000313" key="2">
    <source>
        <dbReference type="Proteomes" id="UP001279734"/>
    </source>
</evidence>
<dbReference type="EMBL" id="BSYO01000038">
    <property type="protein sequence ID" value="GMH30424.1"/>
    <property type="molecule type" value="Genomic_DNA"/>
</dbReference>
<organism evidence="1 2">
    <name type="scientific">Nepenthes gracilis</name>
    <name type="common">Slender pitcher plant</name>
    <dbReference type="NCBI Taxonomy" id="150966"/>
    <lineage>
        <taxon>Eukaryota</taxon>
        <taxon>Viridiplantae</taxon>
        <taxon>Streptophyta</taxon>
        <taxon>Embryophyta</taxon>
        <taxon>Tracheophyta</taxon>
        <taxon>Spermatophyta</taxon>
        <taxon>Magnoliopsida</taxon>
        <taxon>eudicotyledons</taxon>
        <taxon>Gunneridae</taxon>
        <taxon>Pentapetalae</taxon>
        <taxon>Caryophyllales</taxon>
        <taxon>Nepenthaceae</taxon>
        <taxon>Nepenthes</taxon>
    </lineage>
</organism>
<proteinExistence type="predicted"/>
<keyword evidence="2" id="KW-1185">Reference proteome</keyword>
<sequence length="87" mass="9776">MGSSVANLGCFILFCLIEEDCNEVLLNCALLMLVLAEYQAEWFDADAWMIYSWDYALLRGAPRAWAVEGLISFAVYGMDDGLKLEVQ</sequence>
<dbReference type="Proteomes" id="UP001279734">
    <property type="component" value="Unassembled WGS sequence"/>
</dbReference>
<protein>
    <submittedName>
        <fullName evidence="1">Uncharacterized protein</fullName>
    </submittedName>
</protein>
<reference evidence="1" key="1">
    <citation type="submission" date="2023-05" db="EMBL/GenBank/DDBJ databases">
        <title>Nepenthes gracilis genome sequencing.</title>
        <authorList>
            <person name="Fukushima K."/>
        </authorList>
    </citation>
    <scope>NUCLEOTIDE SEQUENCE</scope>
    <source>
        <strain evidence="1">SING2019-196</strain>
    </source>
</reference>